<dbReference type="Pfam" id="PF01451">
    <property type="entry name" value="LMWPc"/>
    <property type="match status" value="1"/>
</dbReference>
<dbReference type="SMART" id="SM00226">
    <property type="entry name" value="LMWPc"/>
    <property type="match status" value="1"/>
</dbReference>
<dbReference type="EMBL" id="JAAOZD010000006">
    <property type="protein sequence ID" value="NIJ02596.1"/>
    <property type="molecule type" value="Genomic_DNA"/>
</dbReference>
<name>A0ABX0TP31_9MICC</name>
<reference evidence="2 3" key="1">
    <citation type="submission" date="2020-03" db="EMBL/GenBank/DDBJ databases">
        <title>Genomic Encyclopedia of Type Strains, Phase III (KMG-III): the genomes of soil and plant-associated and newly described type strains.</title>
        <authorList>
            <person name="Whitman W."/>
        </authorList>
    </citation>
    <scope>NUCLEOTIDE SEQUENCE [LARGE SCALE GENOMIC DNA]</scope>
    <source>
        <strain evidence="2 3">CECT 4207</strain>
    </source>
</reference>
<dbReference type="Proteomes" id="UP000802392">
    <property type="component" value="Unassembled WGS sequence"/>
</dbReference>
<dbReference type="PANTHER" id="PTHR11717:SF31">
    <property type="entry name" value="LOW MOLECULAR WEIGHT PROTEIN-TYROSINE-PHOSPHATASE ETP-RELATED"/>
    <property type="match status" value="1"/>
</dbReference>
<dbReference type="InterPro" id="IPR036196">
    <property type="entry name" value="Ptyr_pPase_sf"/>
</dbReference>
<sequence length="187" mass="19777">MVCTGNICRSPLAEVVLQAGMDEVAPGRFAVTSAGTHAHHGKAAQTGSRDLAAGIGASLESFRARQLTPEHILSADLVLILAAVHRPEVLSLVPSALKRTFTLREFARILQHMPLGEYVGGSWVDVVATAHTFRHHAATDDPALDDVTDPYGLGPDAYELMAAELLPGISTIIEAGVILQRKSSIPG</sequence>
<dbReference type="InterPro" id="IPR050438">
    <property type="entry name" value="LMW_PTPase"/>
</dbReference>
<keyword evidence="3" id="KW-1185">Reference proteome</keyword>
<protein>
    <submittedName>
        <fullName evidence="2">Protein-tyrosine phosphatase</fullName>
        <ecNumber evidence="2">3.1.3.48</ecNumber>
    </submittedName>
</protein>
<gene>
    <name evidence="2" type="ORF">FHR86_002940</name>
</gene>
<dbReference type="RefSeq" id="WP_167267982.1">
    <property type="nucleotide sequence ID" value="NZ_BAAAVO010000009.1"/>
</dbReference>
<evidence type="ECO:0000259" key="1">
    <source>
        <dbReference type="SMART" id="SM00226"/>
    </source>
</evidence>
<comment type="caution">
    <text evidence="2">The sequence shown here is derived from an EMBL/GenBank/DDBJ whole genome shotgun (WGS) entry which is preliminary data.</text>
</comment>
<dbReference type="InterPro" id="IPR023485">
    <property type="entry name" value="Ptyr_pPase"/>
</dbReference>
<dbReference type="EC" id="3.1.3.48" evidence="2"/>
<dbReference type="GO" id="GO:0004725">
    <property type="term" value="F:protein tyrosine phosphatase activity"/>
    <property type="evidence" value="ECO:0007669"/>
    <property type="project" value="UniProtKB-EC"/>
</dbReference>
<dbReference type="SUPFAM" id="SSF52788">
    <property type="entry name" value="Phosphotyrosine protein phosphatases I"/>
    <property type="match status" value="1"/>
</dbReference>
<evidence type="ECO:0000313" key="3">
    <source>
        <dbReference type="Proteomes" id="UP000802392"/>
    </source>
</evidence>
<organism evidence="2 3">
    <name type="scientific">Paenarthrobacter ilicis</name>
    <dbReference type="NCBI Taxonomy" id="43665"/>
    <lineage>
        <taxon>Bacteria</taxon>
        <taxon>Bacillati</taxon>
        <taxon>Actinomycetota</taxon>
        <taxon>Actinomycetes</taxon>
        <taxon>Micrococcales</taxon>
        <taxon>Micrococcaceae</taxon>
        <taxon>Paenarthrobacter</taxon>
    </lineage>
</organism>
<keyword evidence="2" id="KW-0378">Hydrolase</keyword>
<accession>A0ABX0TP31</accession>
<proteinExistence type="predicted"/>
<evidence type="ECO:0000313" key="2">
    <source>
        <dbReference type="EMBL" id="NIJ02596.1"/>
    </source>
</evidence>
<dbReference type="PANTHER" id="PTHR11717">
    <property type="entry name" value="LOW MOLECULAR WEIGHT PROTEIN TYROSINE PHOSPHATASE"/>
    <property type="match status" value="1"/>
</dbReference>
<feature type="domain" description="Phosphotyrosine protein phosphatase I" evidence="1">
    <location>
        <begin position="2"/>
        <end position="175"/>
    </location>
</feature>
<dbReference type="Gene3D" id="3.40.50.2300">
    <property type="match status" value="1"/>
</dbReference>